<dbReference type="EC" id="3.1.4.-" evidence="2"/>
<dbReference type="GO" id="GO:0016787">
    <property type="term" value="F:hydrolase activity"/>
    <property type="evidence" value="ECO:0007669"/>
    <property type="project" value="UniProtKB-UniRule"/>
</dbReference>
<reference evidence="4 5" key="1">
    <citation type="submission" date="2013-08" db="EMBL/GenBank/DDBJ databases">
        <authorList>
            <person name="Weinstock G."/>
            <person name="Sodergren E."/>
            <person name="Wylie T."/>
            <person name="Fulton L."/>
            <person name="Fulton R."/>
            <person name="Fronick C."/>
            <person name="O'Laughlin M."/>
            <person name="Godfrey J."/>
            <person name="Miner T."/>
            <person name="Herter B."/>
            <person name="Appelbaum E."/>
            <person name="Cordes M."/>
            <person name="Lek S."/>
            <person name="Wollam A."/>
            <person name="Pepin K.H."/>
            <person name="Palsikar V.B."/>
            <person name="Mitreva M."/>
            <person name="Wilson R.K."/>
        </authorList>
    </citation>
    <scope>NUCLEOTIDE SEQUENCE [LARGE SCALE GENOMIC DNA]</scope>
    <source>
        <strain evidence="4 5">ATCC BAA-474</strain>
    </source>
</reference>
<dbReference type="GO" id="GO:0046872">
    <property type="term" value="F:metal ion binding"/>
    <property type="evidence" value="ECO:0007669"/>
    <property type="project" value="UniProtKB-KW"/>
</dbReference>
<dbReference type="NCBIfam" id="TIGR00040">
    <property type="entry name" value="yfcE"/>
    <property type="match status" value="1"/>
</dbReference>
<evidence type="ECO:0000256" key="1">
    <source>
        <dbReference type="ARBA" id="ARBA00008950"/>
    </source>
</evidence>
<feature type="domain" description="Calcineurin-like phosphoesterase" evidence="3">
    <location>
        <begin position="1"/>
        <end position="134"/>
    </location>
</feature>
<evidence type="ECO:0000259" key="3">
    <source>
        <dbReference type="Pfam" id="PF12850"/>
    </source>
</evidence>
<keyword evidence="5" id="KW-1185">Reference proteome</keyword>
<dbReference type="EMBL" id="AXZF01000044">
    <property type="protein sequence ID" value="ERT68840.1"/>
    <property type="molecule type" value="Genomic_DNA"/>
</dbReference>
<name>U7VBE5_9FUSO</name>
<protein>
    <recommendedName>
        <fullName evidence="2">Phosphoesterase</fullName>
        <ecNumber evidence="2">3.1.4.-</ecNumber>
    </recommendedName>
</protein>
<dbReference type="PATRIC" id="fig|1319815.3.peg.1198"/>
<dbReference type="HOGENOM" id="CLU_063749_2_1_0"/>
<dbReference type="eggNOG" id="COG0622">
    <property type="taxonomic scope" value="Bacteria"/>
</dbReference>
<evidence type="ECO:0000313" key="4">
    <source>
        <dbReference type="EMBL" id="ERT68840.1"/>
    </source>
</evidence>
<evidence type="ECO:0000313" key="5">
    <source>
        <dbReference type="Proteomes" id="UP000017081"/>
    </source>
</evidence>
<sequence>MKILIITDSHGNTNKIYDIISQESPNIIIWTGDHSWDGEECSFAFPDIKFYIVRGNCDIFDRKFNDNEIFDIDGIKIFITHGHLYNVKKEMYTLEAIAEKYDVDAVCFGHTHIPYYEEKNGIKYFNPGALKDNRYGVLLIENKELIFSYKEIK</sequence>
<dbReference type="AlphaFoldDB" id="U7VBE5"/>
<dbReference type="STRING" id="1319815.HMPREF0202_01245"/>
<dbReference type="InterPro" id="IPR029052">
    <property type="entry name" value="Metallo-depent_PP-like"/>
</dbReference>
<comment type="cofactor">
    <cofactor evidence="2">
        <name>a divalent metal cation</name>
        <dbReference type="ChEBI" id="CHEBI:60240"/>
    </cofactor>
</comment>
<dbReference type="SUPFAM" id="SSF56300">
    <property type="entry name" value="Metallo-dependent phosphatases"/>
    <property type="match status" value="1"/>
</dbReference>
<organism evidence="4 5">
    <name type="scientific">Cetobacterium somerae ATCC BAA-474</name>
    <dbReference type="NCBI Taxonomy" id="1319815"/>
    <lineage>
        <taxon>Bacteria</taxon>
        <taxon>Fusobacteriati</taxon>
        <taxon>Fusobacteriota</taxon>
        <taxon>Fusobacteriia</taxon>
        <taxon>Fusobacteriales</taxon>
        <taxon>Fusobacteriaceae</taxon>
        <taxon>Cetobacterium</taxon>
    </lineage>
</organism>
<keyword evidence="2" id="KW-0479">Metal-binding</keyword>
<proteinExistence type="inferred from homology"/>
<dbReference type="RefSeq" id="WP_023050784.1">
    <property type="nucleotide sequence ID" value="NZ_CP173065.2"/>
</dbReference>
<accession>U7VBE5</accession>
<dbReference type="InterPro" id="IPR000979">
    <property type="entry name" value="Phosphodiesterase_MJ0936/Vps29"/>
</dbReference>
<evidence type="ECO:0000256" key="2">
    <source>
        <dbReference type="RuleBase" id="RU362039"/>
    </source>
</evidence>
<dbReference type="Gene3D" id="3.60.21.10">
    <property type="match status" value="1"/>
</dbReference>
<dbReference type="Proteomes" id="UP000017081">
    <property type="component" value="Unassembled WGS sequence"/>
</dbReference>
<comment type="caution">
    <text evidence="4">The sequence shown here is derived from an EMBL/GenBank/DDBJ whole genome shotgun (WGS) entry which is preliminary data.</text>
</comment>
<dbReference type="Pfam" id="PF12850">
    <property type="entry name" value="Metallophos_2"/>
    <property type="match status" value="1"/>
</dbReference>
<dbReference type="PANTHER" id="PTHR11124">
    <property type="entry name" value="VACUOLAR SORTING PROTEIN VPS29"/>
    <property type="match status" value="1"/>
</dbReference>
<comment type="similarity">
    <text evidence="1 2">Belongs to the metallophosphoesterase superfamily. YfcE family.</text>
</comment>
<dbReference type="InterPro" id="IPR024654">
    <property type="entry name" value="Calcineurin-like_PHP_lpxH"/>
</dbReference>
<gene>
    <name evidence="4" type="ORF">HMPREF0202_01245</name>
</gene>